<dbReference type="Gene3D" id="1.10.150.240">
    <property type="entry name" value="Putative phosphatase, domain 2"/>
    <property type="match status" value="1"/>
</dbReference>
<dbReference type="InterPro" id="IPR041492">
    <property type="entry name" value="HAD_2"/>
</dbReference>
<dbReference type="PANTHER" id="PTHR18901">
    <property type="entry name" value="2-DEOXYGLUCOSE-6-PHOSPHATE PHOSPHATASE 2"/>
    <property type="match status" value="1"/>
</dbReference>
<dbReference type="OrthoDB" id="40579at2759"/>
<dbReference type="Gene3D" id="3.40.50.1000">
    <property type="entry name" value="HAD superfamily/HAD-like"/>
    <property type="match status" value="1"/>
</dbReference>
<protein>
    <recommendedName>
        <fullName evidence="3">Pseudouridine-5'-phosphatase</fullName>
    </recommendedName>
</protein>
<dbReference type="SUPFAM" id="SSF56784">
    <property type="entry name" value="HAD-like"/>
    <property type="match status" value="1"/>
</dbReference>
<dbReference type="InterPro" id="IPR036412">
    <property type="entry name" value="HAD-like_sf"/>
</dbReference>
<dbReference type="InParanoid" id="E4XTS7"/>
<dbReference type="FunCoup" id="E4XTS7">
    <property type="interactions" value="8"/>
</dbReference>
<dbReference type="GO" id="GO:0016791">
    <property type="term" value="F:phosphatase activity"/>
    <property type="evidence" value="ECO:0007669"/>
    <property type="project" value="TreeGrafter"/>
</dbReference>
<dbReference type="SFLD" id="SFLDS00003">
    <property type="entry name" value="Haloacid_Dehalogenase"/>
    <property type="match status" value="1"/>
</dbReference>
<reference evidence="1" key="1">
    <citation type="journal article" date="2010" name="Science">
        <title>Plasticity of animal genome architecture unmasked by rapid evolution of a pelagic tunicate.</title>
        <authorList>
            <person name="Denoeud F."/>
            <person name="Henriet S."/>
            <person name="Mungpakdee S."/>
            <person name="Aury J.M."/>
            <person name="Da Silva C."/>
            <person name="Brinkmann H."/>
            <person name="Mikhaleva J."/>
            <person name="Olsen L.C."/>
            <person name="Jubin C."/>
            <person name="Canestro C."/>
            <person name="Bouquet J.M."/>
            <person name="Danks G."/>
            <person name="Poulain J."/>
            <person name="Campsteijn C."/>
            <person name="Adamski M."/>
            <person name="Cross I."/>
            <person name="Yadetie F."/>
            <person name="Muffato M."/>
            <person name="Louis A."/>
            <person name="Butcher S."/>
            <person name="Tsagkogeorga G."/>
            <person name="Konrad A."/>
            <person name="Singh S."/>
            <person name="Jensen M.F."/>
            <person name="Cong E.H."/>
            <person name="Eikeseth-Otteraa H."/>
            <person name="Noel B."/>
            <person name="Anthouard V."/>
            <person name="Porcel B.M."/>
            <person name="Kachouri-Lafond R."/>
            <person name="Nishino A."/>
            <person name="Ugolini M."/>
            <person name="Chourrout P."/>
            <person name="Nishida H."/>
            <person name="Aasland R."/>
            <person name="Huzurbazar S."/>
            <person name="Westhof E."/>
            <person name="Delsuc F."/>
            <person name="Lehrach H."/>
            <person name="Reinhardt R."/>
            <person name="Weissenbach J."/>
            <person name="Roy S.W."/>
            <person name="Artiguenave F."/>
            <person name="Postlethwait J.H."/>
            <person name="Manak J.R."/>
            <person name="Thompson E.M."/>
            <person name="Jaillon O."/>
            <person name="Du Pasquier L."/>
            <person name="Boudinot P."/>
            <person name="Liberles D.A."/>
            <person name="Volff J.N."/>
            <person name="Philippe H."/>
            <person name="Lenhard B."/>
            <person name="Roest Crollius H."/>
            <person name="Wincker P."/>
            <person name="Chourrout D."/>
        </authorList>
    </citation>
    <scope>NUCLEOTIDE SEQUENCE [LARGE SCALE GENOMIC DNA]</scope>
</reference>
<dbReference type="InterPro" id="IPR023214">
    <property type="entry name" value="HAD_sf"/>
</dbReference>
<evidence type="ECO:0000313" key="2">
    <source>
        <dbReference type="Proteomes" id="UP000001307"/>
    </source>
</evidence>
<proteinExistence type="predicted"/>
<dbReference type="InterPro" id="IPR006439">
    <property type="entry name" value="HAD-SF_hydro_IA"/>
</dbReference>
<dbReference type="Proteomes" id="UP000001307">
    <property type="component" value="Unassembled WGS sequence"/>
</dbReference>
<dbReference type="FunFam" id="3.40.50.1000:FF:000055">
    <property type="entry name" value="Haloacid dehalogenase-like hydrolase family protein"/>
    <property type="match status" value="1"/>
</dbReference>
<dbReference type="Pfam" id="PF13419">
    <property type="entry name" value="HAD_2"/>
    <property type="match status" value="1"/>
</dbReference>
<name>E4XTS7_OIKDI</name>
<dbReference type="EMBL" id="FN653162">
    <property type="protein sequence ID" value="CBY13139.1"/>
    <property type="molecule type" value="Genomic_DNA"/>
</dbReference>
<evidence type="ECO:0000313" key="1">
    <source>
        <dbReference type="EMBL" id="CBY13139.1"/>
    </source>
</evidence>
<dbReference type="AlphaFoldDB" id="E4XTS7"/>
<sequence>MTKYNPVTHCLFDMDGLLLNTEDLYTEAYVTCLKRVDREYTFETKAKLMGRKPLESAAILLKELDLEDQFTPESWIANVSEEYPKVFPKCVLLPGVQRLIDHLVANNVPIAISTGSSNEAFDLKATNHTKFFTNFLHIVKCGSDPDVKNGKPAPDAFEVCRQRFSPVPEAKNCLAFEDAPNGVKSAIAAGMQVVMVPDSRLSPEGRKDATVCLSSMLDFKPEEFGLPSF</sequence>
<evidence type="ECO:0008006" key="3">
    <source>
        <dbReference type="Google" id="ProtNLM"/>
    </source>
</evidence>
<gene>
    <name evidence="1" type="ORF">GSOID_T00003885001</name>
</gene>
<dbReference type="PANTHER" id="PTHR18901:SF38">
    <property type="entry name" value="PSEUDOURIDINE-5'-PHOSPHATASE"/>
    <property type="match status" value="1"/>
</dbReference>
<accession>E4XTS7</accession>
<dbReference type="SFLD" id="SFLDG01129">
    <property type="entry name" value="C1.5:_HAD__Beta-PGM__Phosphata"/>
    <property type="match status" value="1"/>
</dbReference>
<keyword evidence="2" id="KW-1185">Reference proteome</keyword>
<dbReference type="InterPro" id="IPR023198">
    <property type="entry name" value="PGP-like_dom2"/>
</dbReference>
<organism evidence="1">
    <name type="scientific">Oikopleura dioica</name>
    <name type="common">Tunicate</name>
    <dbReference type="NCBI Taxonomy" id="34765"/>
    <lineage>
        <taxon>Eukaryota</taxon>
        <taxon>Metazoa</taxon>
        <taxon>Chordata</taxon>
        <taxon>Tunicata</taxon>
        <taxon>Appendicularia</taxon>
        <taxon>Copelata</taxon>
        <taxon>Oikopleuridae</taxon>
        <taxon>Oikopleura</taxon>
    </lineage>
</organism>
<dbReference type="NCBIfam" id="TIGR01509">
    <property type="entry name" value="HAD-SF-IA-v3"/>
    <property type="match status" value="1"/>
</dbReference>